<dbReference type="Proteomes" id="UP001601444">
    <property type="component" value="Unassembled WGS sequence"/>
</dbReference>
<name>A0ABW6PWH6_9NOCA</name>
<protein>
    <submittedName>
        <fullName evidence="1">SUKH-4 family immunity protein</fullName>
    </submittedName>
</protein>
<sequence length="150" mass="15599">MTDSTLAAALNGLGTVPYPGEWPAPPFGERRCGDRLLAVIADDPGISVLGVDRADGSVWILPAGGAADLVNTGVDALVACSVVYAAARAEAEAMENTFDDDGDPDDEQDRGEEFADALIARFRAVDPAAVAHENTLWSVAAEELGYAIPL</sequence>
<dbReference type="EMBL" id="JBIAMX010000026">
    <property type="protein sequence ID" value="MFF0546787.1"/>
    <property type="molecule type" value="Genomic_DNA"/>
</dbReference>
<reference evidence="1 2" key="1">
    <citation type="submission" date="2024-10" db="EMBL/GenBank/DDBJ databases">
        <title>The Natural Products Discovery Center: Release of the First 8490 Sequenced Strains for Exploring Actinobacteria Biosynthetic Diversity.</title>
        <authorList>
            <person name="Kalkreuter E."/>
            <person name="Kautsar S.A."/>
            <person name="Yang D."/>
            <person name="Bader C.D."/>
            <person name="Teijaro C.N."/>
            <person name="Fluegel L."/>
            <person name="Davis C.M."/>
            <person name="Simpson J.R."/>
            <person name="Lauterbach L."/>
            <person name="Steele A.D."/>
            <person name="Gui C."/>
            <person name="Meng S."/>
            <person name="Li G."/>
            <person name="Viehrig K."/>
            <person name="Ye F."/>
            <person name="Su P."/>
            <person name="Kiefer A.F."/>
            <person name="Nichols A."/>
            <person name="Cepeda A.J."/>
            <person name="Yan W."/>
            <person name="Fan B."/>
            <person name="Jiang Y."/>
            <person name="Adhikari A."/>
            <person name="Zheng C.-J."/>
            <person name="Schuster L."/>
            <person name="Cowan T.M."/>
            <person name="Smanski M.J."/>
            <person name="Chevrette M.G."/>
            <person name="De Carvalho L.P.S."/>
            <person name="Shen B."/>
        </authorList>
    </citation>
    <scope>NUCLEOTIDE SEQUENCE [LARGE SCALE GENOMIC DNA]</scope>
    <source>
        <strain evidence="1 2">NPDC004045</strain>
    </source>
</reference>
<dbReference type="Pfam" id="PF14435">
    <property type="entry name" value="SUKH-4"/>
    <property type="match status" value="1"/>
</dbReference>
<evidence type="ECO:0000313" key="2">
    <source>
        <dbReference type="Proteomes" id="UP001601444"/>
    </source>
</evidence>
<dbReference type="InterPro" id="IPR025851">
    <property type="entry name" value="SUKH-4"/>
</dbReference>
<comment type="caution">
    <text evidence="1">The sequence shown here is derived from an EMBL/GenBank/DDBJ whole genome shotgun (WGS) entry which is preliminary data.</text>
</comment>
<evidence type="ECO:0000313" key="1">
    <source>
        <dbReference type="EMBL" id="MFF0546787.1"/>
    </source>
</evidence>
<proteinExistence type="predicted"/>
<gene>
    <name evidence="1" type="ORF">ACFYTF_28515</name>
</gene>
<dbReference type="RefSeq" id="WP_387702995.1">
    <property type="nucleotide sequence ID" value="NZ_JBIAMX010000026.1"/>
</dbReference>
<accession>A0ABW6PWH6</accession>
<organism evidence="1 2">
    <name type="scientific">Nocardia thailandica</name>
    <dbReference type="NCBI Taxonomy" id="257275"/>
    <lineage>
        <taxon>Bacteria</taxon>
        <taxon>Bacillati</taxon>
        <taxon>Actinomycetota</taxon>
        <taxon>Actinomycetes</taxon>
        <taxon>Mycobacteriales</taxon>
        <taxon>Nocardiaceae</taxon>
        <taxon>Nocardia</taxon>
    </lineage>
</organism>
<keyword evidence="2" id="KW-1185">Reference proteome</keyword>